<dbReference type="PANTHER" id="PTHR46018:SF2">
    <property type="entry name" value="ZINC PHOSPHODIESTERASE ELAC PROTEIN 1"/>
    <property type="match status" value="1"/>
</dbReference>
<evidence type="ECO:0000313" key="2">
    <source>
        <dbReference type="EMBL" id="CDM68218.1"/>
    </source>
</evidence>
<keyword evidence="1" id="KW-0540">Nuclease</keyword>
<reference evidence="2 3" key="1">
    <citation type="submission" date="2013-11" db="EMBL/GenBank/DDBJ databases">
        <title>Complete genome sequence of Clostridum sp. M2/40.</title>
        <authorList>
            <person name="Wibberg D."/>
            <person name="Puehler A."/>
            <person name="Schlueter A."/>
        </authorList>
    </citation>
    <scope>NUCLEOTIDE SEQUENCE [LARGE SCALE GENOMIC DNA]</scope>
    <source>
        <strain evidence="3">M2/40</strain>
    </source>
</reference>
<dbReference type="Gene3D" id="3.60.15.10">
    <property type="entry name" value="Ribonuclease Z/Hydroxyacylglutathione hydrolase-like"/>
    <property type="match status" value="1"/>
</dbReference>
<dbReference type="EMBL" id="HG917868">
    <property type="protein sequence ID" value="CDM68218.1"/>
    <property type="molecule type" value="Genomic_DNA"/>
</dbReference>
<dbReference type="HOGENOM" id="CLU_1044874_0_0_9"/>
<keyword evidence="3" id="KW-1185">Reference proteome</keyword>
<dbReference type="OrthoDB" id="9794898at2"/>
<organism evidence="2 3">
    <name type="scientific">Clostridium bornimense</name>
    <dbReference type="NCBI Taxonomy" id="1216932"/>
    <lineage>
        <taxon>Bacteria</taxon>
        <taxon>Bacillati</taxon>
        <taxon>Bacillota</taxon>
        <taxon>Clostridia</taxon>
        <taxon>Eubacteriales</taxon>
        <taxon>Clostridiaceae</taxon>
        <taxon>Clostridium</taxon>
    </lineage>
</organism>
<gene>
    <name evidence="2" type="ORF">CM240_1054</name>
</gene>
<name>W6RV58_9CLOT</name>
<sequence>MEKITMLGTGSAMVTKCYNTCFTISKNNEYFLVDCGGGNTILTNLEKCNIPIKSIHNIFISHNHNDHILGVVWVIRAACHGILNTKNYEGDLNIYCHQKSIDAIKSICSFVLQKKFTNLFDKRILFHPISDGYTTTILNQKIAFFDIGSTKELQHGFNIKLANGKSLSFLGDEPYNENNKTYCENVDYLMHEAFCSYEDREIFKPYEKHHATAKDACNNAKILNAKAIILFHGEDKNLSSRKDRYIQEGKTVFSGTIYAPNDFDEIIL</sequence>
<dbReference type="AlphaFoldDB" id="W6RV58"/>
<dbReference type="Pfam" id="PF23023">
    <property type="entry name" value="Anti-Pycsar_Apyc1"/>
    <property type="match status" value="1"/>
</dbReference>
<accession>W6RV58</accession>
<dbReference type="RefSeq" id="WP_044037122.1">
    <property type="nucleotide sequence ID" value="NZ_HG917868.1"/>
</dbReference>
<evidence type="ECO:0000256" key="1">
    <source>
        <dbReference type="ARBA" id="ARBA00022759"/>
    </source>
</evidence>
<evidence type="ECO:0000313" key="3">
    <source>
        <dbReference type="Proteomes" id="UP000019426"/>
    </source>
</evidence>
<dbReference type="InterPro" id="IPR036866">
    <property type="entry name" value="RibonucZ/Hydroxyglut_hydro"/>
</dbReference>
<dbReference type="KEGG" id="clt:CM240_1054"/>
<dbReference type="PANTHER" id="PTHR46018">
    <property type="entry name" value="ZINC PHOSPHODIESTERASE ELAC PROTEIN 1"/>
    <property type="match status" value="1"/>
</dbReference>
<keyword evidence="1" id="KW-0255">Endonuclease</keyword>
<keyword evidence="2" id="KW-0378">Hydrolase</keyword>
<protein>
    <submittedName>
        <fullName evidence="2">Beta-lactamase superfamily hydrolase</fullName>
    </submittedName>
</protein>
<dbReference type="Proteomes" id="UP000019426">
    <property type="component" value="Chromosome M2/40_rep1"/>
</dbReference>
<dbReference type="PATRIC" id="fig|1216932.3.peg.1044"/>
<dbReference type="eggNOG" id="COG1234">
    <property type="taxonomic scope" value="Bacteria"/>
</dbReference>
<dbReference type="STRING" id="1216932.CM240_1054"/>
<dbReference type="GO" id="GO:0042781">
    <property type="term" value="F:3'-tRNA processing endoribonuclease activity"/>
    <property type="evidence" value="ECO:0007669"/>
    <property type="project" value="TreeGrafter"/>
</dbReference>
<proteinExistence type="predicted"/>
<dbReference type="SUPFAM" id="SSF56281">
    <property type="entry name" value="Metallo-hydrolase/oxidoreductase"/>
    <property type="match status" value="1"/>
</dbReference>